<comment type="caution">
    <text evidence="6">The sequence shown here is derived from an EMBL/GenBank/DDBJ whole genome shotgun (WGS) entry which is preliminary data.</text>
</comment>
<dbReference type="GO" id="GO:0016020">
    <property type="term" value="C:membrane"/>
    <property type="evidence" value="ECO:0007669"/>
    <property type="project" value="InterPro"/>
</dbReference>
<dbReference type="Pfam" id="PF00664">
    <property type="entry name" value="ABC_membrane"/>
    <property type="match status" value="1"/>
</dbReference>
<dbReference type="InterPro" id="IPR036640">
    <property type="entry name" value="ABC1_TM_sf"/>
</dbReference>
<evidence type="ECO:0000256" key="3">
    <source>
        <dbReference type="ARBA" id="ARBA00023136"/>
    </source>
</evidence>
<evidence type="ECO:0000313" key="7">
    <source>
        <dbReference type="Proteomes" id="UP001201812"/>
    </source>
</evidence>
<dbReference type="InterPro" id="IPR011527">
    <property type="entry name" value="ABC1_TM_dom"/>
</dbReference>
<dbReference type="EMBL" id="JAKKPZ010001126">
    <property type="protein sequence ID" value="KAI1690619.1"/>
    <property type="molecule type" value="Genomic_DNA"/>
</dbReference>
<keyword evidence="2 4" id="KW-1133">Transmembrane helix</keyword>
<dbReference type="AlphaFoldDB" id="A0AAD4QUH9"/>
<keyword evidence="1 4" id="KW-0812">Transmembrane</keyword>
<evidence type="ECO:0000256" key="1">
    <source>
        <dbReference type="ARBA" id="ARBA00022692"/>
    </source>
</evidence>
<reference evidence="6" key="1">
    <citation type="submission" date="2022-01" db="EMBL/GenBank/DDBJ databases">
        <title>Genome Sequence Resource for Two Populations of Ditylenchus destructor, the Migratory Endoparasitic Phytonematode.</title>
        <authorList>
            <person name="Zhang H."/>
            <person name="Lin R."/>
            <person name="Xie B."/>
        </authorList>
    </citation>
    <scope>NUCLEOTIDE SEQUENCE</scope>
    <source>
        <strain evidence="6">BazhouSP</strain>
    </source>
</reference>
<evidence type="ECO:0000259" key="5">
    <source>
        <dbReference type="PROSITE" id="PS50929"/>
    </source>
</evidence>
<evidence type="ECO:0000313" key="6">
    <source>
        <dbReference type="EMBL" id="KAI1690619.1"/>
    </source>
</evidence>
<dbReference type="PROSITE" id="PS50929">
    <property type="entry name" value="ABC_TM1F"/>
    <property type="match status" value="1"/>
</dbReference>
<accession>A0AAD4QUH9</accession>
<evidence type="ECO:0000256" key="4">
    <source>
        <dbReference type="SAM" id="Phobius"/>
    </source>
</evidence>
<name>A0AAD4QUH9_9BILA</name>
<feature type="transmembrane region" description="Helical" evidence="4">
    <location>
        <begin position="39"/>
        <end position="58"/>
    </location>
</feature>
<proteinExistence type="predicted"/>
<sequence length="121" mass="13613">MDLHVGYFTGQRKEILSQGGIRCTSCAVFGHRYIASARLTFFSLLVIPISAFFIARIVKNLKSQARSAQESYGNMISYLDEALSGVKIIKAFNAVSFIKNRFHNENERYANIGVRWLSGSK</sequence>
<keyword evidence="3 4" id="KW-0472">Membrane</keyword>
<dbReference type="Proteomes" id="UP001201812">
    <property type="component" value="Unassembled WGS sequence"/>
</dbReference>
<feature type="domain" description="ABC transmembrane type-1" evidence="5">
    <location>
        <begin position="33"/>
        <end position="121"/>
    </location>
</feature>
<dbReference type="GO" id="GO:0140359">
    <property type="term" value="F:ABC-type transporter activity"/>
    <property type="evidence" value="ECO:0007669"/>
    <property type="project" value="InterPro"/>
</dbReference>
<organism evidence="6 7">
    <name type="scientific">Ditylenchus destructor</name>
    <dbReference type="NCBI Taxonomy" id="166010"/>
    <lineage>
        <taxon>Eukaryota</taxon>
        <taxon>Metazoa</taxon>
        <taxon>Ecdysozoa</taxon>
        <taxon>Nematoda</taxon>
        <taxon>Chromadorea</taxon>
        <taxon>Rhabditida</taxon>
        <taxon>Tylenchina</taxon>
        <taxon>Tylenchomorpha</taxon>
        <taxon>Sphaerularioidea</taxon>
        <taxon>Anguinidae</taxon>
        <taxon>Anguininae</taxon>
        <taxon>Ditylenchus</taxon>
    </lineage>
</organism>
<gene>
    <name evidence="6" type="ORF">DdX_22389</name>
</gene>
<dbReference type="Gene3D" id="1.20.1560.10">
    <property type="entry name" value="ABC transporter type 1, transmembrane domain"/>
    <property type="match status" value="1"/>
</dbReference>
<dbReference type="GO" id="GO:0005524">
    <property type="term" value="F:ATP binding"/>
    <property type="evidence" value="ECO:0007669"/>
    <property type="project" value="InterPro"/>
</dbReference>
<protein>
    <submittedName>
        <fullName evidence="6">ABC transporter transmembrane region domain-containing protein</fullName>
    </submittedName>
</protein>
<dbReference type="SUPFAM" id="SSF90123">
    <property type="entry name" value="ABC transporter transmembrane region"/>
    <property type="match status" value="1"/>
</dbReference>
<keyword evidence="7" id="KW-1185">Reference proteome</keyword>
<evidence type="ECO:0000256" key="2">
    <source>
        <dbReference type="ARBA" id="ARBA00022989"/>
    </source>
</evidence>